<evidence type="ECO:0008006" key="4">
    <source>
        <dbReference type="Google" id="ProtNLM"/>
    </source>
</evidence>
<name>A0AAF0I336_9BACT</name>
<dbReference type="AlphaFoldDB" id="A0AAF0I336"/>
<dbReference type="RefSeq" id="WP_330927755.1">
    <property type="nucleotide sequence ID" value="NZ_CP119075.1"/>
</dbReference>
<dbReference type="EMBL" id="CP119075">
    <property type="protein sequence ID" value="WED65894.1"/>
    <property type="molecule type" value="Genomic_DNA"/>
</dbReference>
<protein>
    <recommendedName>
        <fullName evidence="4">Lipoprotein</fullName>
    </recommendedName>
</protein>
<gene>
    <name evidence="2" type="ORF">PXH66_03405</name>
</gene>
<organism evidence="2 3">
    <name type="scientific">Synoicihabitans lomoniglobus</name>
    <dbReference type="NCBI Taxonomy" id="2909285"/>
    <lineage>
        <taxon>Bacteria</taxon>
        <taxon>Pseudomonadati</taxon>
        <taxon>Verrucomicrobiota</taxon>
        <taxon>Opitutia</taxon>
        <taxon>Opitutales</taxon>
        <taxon>Opitutaceae</taxon>
        <taxon>Synoicihabitans</taxon>
    </lineage>
</organism>
<reference evidence="2" key="1">
    <citation type="submission" date="2023-03" db="EMBL/GenBank/DDBJ databases">
        <title>Lomoglobus Profundus gen. nov., sp. nov., a novel member of the phylum Verrucomicrobia, isolated from deep-marine sediment of South China Sea.</title>
        <authorList>
            <person name="Ahmad T."/>
            <person name="Ishaq S.E."/>
            <person name="Wang F."/>
        </authorList>
    </citation>
    <scope>NUCLEOTIDE SEQUENCE</scope>
    <source>
        <strain evidence="2">LMO-M01</strain>
    </source>
</reference>
<feature type="chain" id="PRO_5042256891" description="Lipoprotein" evidence="1">
    <location>
        <begin position="21"/>
        <end position="146"/>
    </location>
</feature>
<feature type="signal peptide" evidence="1">
    <location>
        <begin position="1"/>
        <end position="20"/>
    </location>
</feature>
<keyword evidence="1" id="KW-0732">Signal</keyword>
<proteinExistence type="predicted"/>
<evidence type="ECO:0000256" key="1">
    <source>
        <dbReference type="SAM" id="SignalP"/>
    </source>
</evidence>
<sequence>MHSFAQARMAFLVATLVGLAGCASTPDARIAADRELFDQWPQEVQERVAVGEVEIGFTPDQVRMALGDPDRISRRTSAMDEAEVWIYEQKRSPISFSVGVGVGTSTGRHSSVGSGVSVGTGRIRYGEAARVVFIDGEVGSIEKTRG</sequence>
<dbReference type="KEGG" id="slom:PXH66_03405"/>
<evidence type="ECO:0000313" key="3">
    <source>
        <dbReference type="Proteomes" id="UP001218638"/>
    </source>
</evidence>
<keyword evidence="3" id="KW-1185">Reference proteome</keyword>
<accession>A0AAF0I336</accession>
<evidence type="ECO:0000313" key="2">
    <source>
        <dbReference type="EMBL" id="WED65894.1"/>
    </source>
</evidence>
<dbReference type="Proteomes" id="UP001218638">
    <property type="component" value="Chromosome"/>
</dbReference>